<protein>
    <submittedName>
        <fullName evidence="3">Polyhydroxyalkanoate depolymerase, intracellular</fullName>
    </submittedName>
</protein>
<dbReference type="OrthoDB" id="9800634at2"/>
<feature type="compositionally biased region" description="Basic residues" evidence="1">
    <location>
        <begin position="475"/>
        <end position="485"/>
    </location>
</feature>
<evidence type="ECO:0000259" key="2">
    <source>
        <dbReference type="Pfam" id="PF06850"/>
    </source>
</evidence>
<dbReference type="InterPro" id="IPR010915">
    <property type="entry name" value="PHB_depoly_PhaZ"/>
</dbReference>
<dbReference type="SUPFAM" id="SSF53474">
    <property type="entry name" value="alpha/beta-Hydrolases"/>
    <property type="match status" value="1"/>
</dbReference>
<dbReference type="RefSeq" id="WP_093634408.1">
    <property type="nucleotide sequence ID" value="NZ_CAJNBA010000001.1"/>
</dbReference>
<gene>
    <name evidence="3" type="ORF">SAMN05192563_1005396</name>
</gene>
<name>A0A1I7C2T8_9BURK</name>
<sequence>MNLFAYPTYQAFADMMLPMRHGAALVNHSLDAWPAFGDTSHGRSIRAACELLTLAGLTPVRPPFGIDSVVTEGKPVQIVEEVAAHTPFCSLLHFRKDTAPSHPQPRVLVIAPMSGHFATLLRGTVRTMLAEHDVYITDWHNPRDVPLSQGRFGFNEYVRHVIDFIETIGPGAHLLAVCQPTVAALAAVALMAADDNPAQPASMTLMAGPLDTRINPTRVNELAKSKPIEWFEQNLISAVPFGFAGAHRRVYPGFVQLTAFMAMNLNRHLDSFETMHYERAKGDPAKADTIRTFYEEYFATMDLTADFYLETVDTVFQRHALPLHELEVEGRLVEPSKIRRTALLTVEGEKDDICAVGQTLAAQDMCDKLRPYLKTHHVQTGVGHYGVFNGHRWERQIYPRVRAVIYDNEPRAVVVSSRARTIQPVSVAAASEAIASAPAAAAVVDVEVDSAAAVTASPNGVGSGPTAKTQQASRAPRRRPPATQS</sequence>
<evidence type="ECO:0000256" key="1">
    <source>
        <dbReference type="SAM" id="MobiDB-lite"/>
    </source>
</evidence>
<evidence type="ECO:0000313" key="3">
    <source>
        <dbReference type="EMBL" id="SFT93726.1"/>
    </source>
</evidence>
<dbReference type="Pfam" id="PF06850">
    <property type="entry name" value="PHB_depo_C"/>
    <property type="match status" value="1"/>
</dbReference>
<feature type="domain" description="PHB de-polymerase C-terminal" evidence="2">
    <location>
        <begin position="207"/>
        <end position="408"/>
    </location>
</feature>
<dbReference type="GeneID" id="77192493"/>
<dbReference type="PIRSF" id="PIRSF020818">
    <property type="entry name" value="PHB_depoly_PhaZ"/>
    <property type="match status" value="1"/>
</dbReference>
<dbReference type="InterPro" id="IPR051321">
    <property type="entry name" value="PHA/PHB_synthase"/>
</dbReference>
<dbReference type="NCBIfam" id="TIGR01849">
    <property type="entry name" value="PHB_depoly_PhaZ"/>
    <property type="match status" value="1"/>
</dbReference>
<evidence type="ECO:0000313" key="4">
    <source>
        <dbReference type="Proteomes" id="UP000198844"/>
    </source>
</evidence>
<dbReference type="Proteomes" id="UP000198844">
    <property type="component" value="Unassembled WGS sequence"/>
</dbReference>
<accession>A0A1I7C2T8</accession>
<organism evidence="3 4">
    <name type="scientific">Paraburkholderia aspalathi</name>
    <dbReference type="NCBI Taxonomy" id="1324617"/>
    <lineage>
        <taxon>Bacteria</taxon>
        <taxon>Pseudomonadati</taxon>
        <taxon>Pseudomonadota</taxon>
        <taxon>Betaproteobacteria</taxon>
        <taxon>Burkholderiales</taxon>
        <taxon>Burkholderiaceae</taxon>
        <taxon>Paraburkholderia</taxon>
    </lineage>
</organism>
<dbReference type="InterPro" id="IPR009656">
    <property type="entry name" value="PHB_depo_C"/>
</dbReference>
<dbReference type="PANTHER" id="PTHR36837:SF4">
    <property type="entry name" value="BLR0908 PROTEIN"/>
    <property type="match status" value="1"/>
</dbReference>
<reference evidence="3 4" key="1">
    <citation type="submission" date="2016-10" db="EMBL/GenBank/DDBJ databases">
        <authorList>
            <person name="de Groot N.N."/>
        </authorList>
    </citation>
    <scope>NUCLEOTIDE SEQUENCE [LARGE SCALE GENOMIC DNA]</scope>
    <source>
        <strain evidence="3 4">LMG 27731</strain>
    </source>
</reference>
<dbReference type="EMBL" id="FPBH01000005">
    <property type="protein sequence ID" value="SFT93726.1"/>
    <property type="molecule type" value="Genomic_DNA"/>
</dbReference>
<dbReference type="PANTHER" id="PTHR36837">
    <property type="entry name" value="POLY(3-HYDROXYALKANOATE) POLYMERASE SUBUNIT PHAC"/>
    <property type="match status" value="1"/>
</dbReference>
<dbReference type="InterPro" id="IPR029058">
    <property type="entry name" value="AB_hydrolase_fold"/>
</dbReference>
<dbReference type="AlphaFoldDB" id="A0A1I7C2T8"/>
<feature type="region of interest" description="Disordered" evidence="1">
    <location>
        <begin position="455"/>
        <end position="485"/>
    </location>
</feature>
<proteinExistence type="predicted"/>